<evidence type="ECO:0000313" key="16">
    <source>
        <dbReference type="Proteomes" id="UP000016566"/>
    </source>
</evidence>
<sequence length="437" mass="47848">MVFDWLKRWMPRGLQGRAALILLLPVVTLQLVISISFVQRHFEGVTRQMTRSVLIDLRYLSESVDAAPDRAAAATVARQLGRPLELETRFAAPPAEGDAVRVIDLSGQAVIATLRAGLDGTLAVRIGSSRRVTVWIDTAHGPLEVRFDRRRVSASNPHQLIVLIVVLGALLTLVAYLFLRNQLRPVTRLAAVAAPTARARRALQAGAAAEVRAAGMAFLDMRNRIERQTQARRLMLSGISHDLRTPLTRLRLGLTMLPDEEAALLVGDVDEMRRLLDAFLDFARGDASEEVETVDPAQLVTRIIEDAQRTGQAVILRPVQGESRPMPLRPTALRRALENLIGNALRYGSRCEVSLLVTPRGLRLLVEDDGPGIPEDRREEAMRPFTRLDPARNQDLGTGVGLGLAIVADIAHGHGGALHLGDSERLGGLRAELVLAR</sequence>
<dbReference type="OrthoDB" id="9804645at2"/>
<dbReference type="Gene3D" id="3.30.565.10">
    <property type="entry name" value="Histidine kinase-like ATPase, C-terminal domain"/>
    <property type="match status" value="1"/>
</dbReference>
<dbReference type="InterPro" id="IPR004358">
    <property type="entry name" value="Sig_transdc_His_kin-like_C"/>
</dbReference>
<evidence type="ECO:0000256" key="9">
    <source>
        <dbReference type="ARBA" id="ARBA00022777"/>
    </source>
</evidence>
<reference evidence="15" key="1">
    <citation type="journal article" date="2013" name="Genome Announc.">
        <title>Draft Genome Sequence of Loktanella cinnabarina LL-001T, Isolated from Deep-Sea Floor Sediment.</title>
        <authorList>
            <person name="Nishi S."/>
            <person name="Tsubouchi T."/>
            <person name="Takaki Y."/>
            <person name="Koyanagi R."/>
            <person name="Satoh N."/>
            <person name="Maruyama T."/>
            <person name="Hatada Y."/>
        </authorList>
    </citation>
    <scope>NUCLEOTIDE SEQUENCE [LARGE SCALE GENOMIC DNA]</scope>
    <source>
        <strain evidence="15">LL-001</strain>
    </source>
</reference>
<evidence type="ECO:0000256" key="3">
    <source>
        <dbReference type="ARBA" id="ARBA00012438"/>
    </source>
</evidence>
<accession>U2Z5X8</accession>
<evidence type="ECO:0000256" key="5">
    <source>
        <dbReference type="ARBA" id="ARBA00022519"/>
    </source>
</evidence>
<keyword evidence="9 15" id="KW-0418">Kinase</keyword>
<dbReference type="Proteomes" id="UP000016566">
    <property type="component" value="Unassembled WGS sequence"/>
</dbReference>
<evidence type="ECO:0000256" key="11">
    <source>
        <dbReference type="ARBA" id="ARBA00023012"/>
    </source>
</evidence>
<evidence type="ECO:0000259" key="14">
    <source>
        <dbReference type="PROSITE" id="PS50109"/>
    </source>
</evidence>
<proteinExistence type="predicted"/>
<dbReference type="PROSITE" id="PS50109">
    <property type="entry name" value="HIS_KIN"/>
    <property type="match status" value="1"/>
</dbReference>
<dbReference type="GO" id="GO:0005886">
    <property type="term" value="C:plasma membrane"/>
    <property type="evidence" value="ECO:0007669"/>
    <property type="project" value="UniProtKB-SubCell"/>
</dbReference>
<feature type="domain" description="Histidine kinase" evidence="14">
    <location>
        <begin position="238"/>
        <end position="437"/>
    </location>
</feature>
<dbReference type="SMART" id="SM00388">
    <property type="entry name" value="HisKA"/>
    <property type="match status" value="1"/>
</dbReference>
<organism evidence="15 16">
    <name type="scientific">Limimaricola cinnabarinus LL-001</name>
    <dbReference type="NCBI Taxonomy" id="1337093"/>
    <lineage>
        <taxon>Bacteria</taxon>
        <taxon>Pseudomonadati</taxon>
        <taxon>Pseudomonadota</taxon>
        <taxon>Alphaproteobacteria</taxon>
        <taxon>Rhodobacterales</taxon>
        <taxon>Paracoccaceae</taxon>
        <taxon>Limimaricola</taxon>
    </lineage>
</organism>
<dbReference type="PANTHER" id="PTHR44936">
    <property type="entry name" value="SENSOR PROTEIN CREC"/>
    <property type="match status" value="1"/>
</dbReference>
<keyword evidence="8 13" id="KW-0812">Transmembrane</keyword>
<dbReference type="PANTHER" id="PTHR44936:SF5">
    <property type="entry name" value="SENSOR HISTIDINE KINASE ENVZ"/>
    <property type="match status" value="1"/>
</dbReference>
<dbReference type="InterPro" id="IPR036890">
    <property type="entry name" value="HATPase_C_sf"/>
</dbReference>
<keyword evidence="6" id="KW-0597">Phosphoprotein</keyword>
<feature type="transmembrane region" description="Helical" evidence="13">
    <location>
        <begin position="160"/>
        <end position="179"/>
    </location>
</feature>
<dbReference type="InterPro" id="IPR003661">
    <property type="entry name" value="HisK_dim/P_dom"/>
</dbReference>
<dbReference type="InterPro" id="IPR005467">
    <property type="entry name" value="His_kinase_dom"/>
</dbReference>
<dbReference type="Gene3D" id="1.10.287.130">
    <property type="match status" value="1"/>
</dbReference>
<dbReference type="InterPro" id="IPR003594">
    <property type="entry name" value="HATPase_dom"/>
</dbReference>
<keyword evidence="7" id="KW-0808">Transferase</keyword>
<evidence type="ECO:0000256" key="12">
    <source>
        <dbReference type="ARBA" id="ARBA00023136"/>
    </source>
</evidence>
<dbReference type="EMBL" id="BATB01000047">
    <property type="protein sequence ID" value="GAD56800.1"/>
    <property type="molecule type" value="Genomic_DNA"/>
</dbReference>
<gene>
    <name evidence="15" type="ORF">MBELCI_2852</name>
</gene>
<evidence type="ECO:0000313" key="15">
    <source>
        <dbReference type="EMBL" id="GAD56800.1"/>
    </source>
</evidence>
<dbReference type="InterPro" id="IPR050980">
    <property type="entry name" value="2C_sensor_his_kinase"/>
</dbReference>
<name>U2Z5X8_9RHOB</name>
<dbReference type="SUPFAM" id="SSF55874">
    <property type="entry name" value="ATPase domain of HSP90 chaperone/DNA topoisomerase II/histidine kinase"/>
    <property type="match status" value="1"/>
</dbReference>
<dbReference type="GO" id="GO:0000155">
    <property type="term" value="F:phosphorelay sensor kinase activity"/>
    <property type="evidence" value="ECO:0007669"/>
    <property type="project" value="InterPro"/>
</dbReference>
<keyword evidence="10 13" id="KW-1133">Transmembrane helix</keyword>
<dbReference type="SUPFAM" id="SSF47384">
    <property type="entry name" value="Homodimeric domain of signal transducing histidine kinase"/>
    <property type="match status" value="1"/>
</dbReference>
<protein>
    <recommendedName>
        <fullName evidence="3">histidine kinase</fullName>
        <ecNumber evidence="3">2.7.13.3</ecNumber>
    </recommendedName>
</protein>
<comment type="caution">
    <text evidence="15">The sequence shown here is derived from an EMBL/GenBank/DDBJ whole genome shotgun (WGS) entry which is preliminary data.</text>
</comment>
<comment type="subcellular location">
    <subcellularLocation>
        <location evidence="2">Cell inner membrane</location>
        <topology evidence="2">Multi-pass membrane protein</topology>
    </subcellularLocation>
</comment>
<dbReference type="Pfam" id="PF02518">
    <property type="entry name" value="HATPase_c"/>
    <property type="match status" value="1"/>
</dbReference>
<evidence type="ECO:0000256" key="2">
    <source>
        <dbReference type="ARBA" id="ARBA00004429"/>
    </source>
</evidence>
<evidence type="ECO:0000256" key="10">
    <source>
        <dbReference type="ARBA" id="ARBA00022989"/>
    </source>
</evidence>
<evidence type="ECO:0000256" key="1">
    <source>
        <dbReference type="ARBA" id="ARBA00000085"/>
    </source>
</evidence>
<dbReference type="PRINTS" id="PR00344">
    <property type="entry name" value="BCTRLSENSOR"/>
</dbReference>
<dbReference type="SMART" id="SM00387">
    <property type="entry name" value="HATPase_c"/>
    <property type="match status" value="1"/>
</dbReference>
<dbReference type="AlphaFoldDB" id="U2Z5X8"/>
<evidence type="ECO:0000256" key="6">
    <source>
        <dbReference type="ARBA" id="ARBA00022553"/>
    </source>
</evidence>
<keyword evidence="11" id="KW-0902">Two-component regulatory system</keyword>
<comment type="catalytic activity">
    <reaction evidence="1">
        <text>ATP + protein L-histidine = ADP + protein N-phospho-L-histidine.</text>
        <dbReference type="EC" id="2.7.13.3"/>
    </reaction>
</comment>
<evidence type="ECO:0000256" key="8">
    <source>
        <dbReference type="ARBA" id="ARBA00022692"/>
    </source>
</evidence>
<dbReference type="RefSeq" id="WP_021694901.1">
    <property type="nucleotide sequence ID" value="NZ_BATB01000047.1"/>
</dbReference>
<dbReference type="eggNOG" id="COG0642">
    <property type="taxonomic scope" value="Bacteria"/>
</dbReference>
<dbReference type="Pfam" id="PF00512">
    <property type="entry name" value="HisKA"/>
    <property type="match status" value="1"/>
</dbReference>
<evidence type="ECO:0000256" key="4">
    <source>
        <dbReference type="ARBA" id="ARBA00022475"/>
    </source>
</evidence>
<dbReference type="CDD" id="cd00082">
    <property type="entry name" value="HisKA"/>
    <property type="match status" value="1"/>
</dbReference>
<keyword evidence="4" id="KW-1003">Cell membrane</keyword>
<dbReference type="EC" id="2.7.13.3" evidence="3"/>
<keyword evidence="16" id="KW-1185">Reference proteome</keyword>
<dbReference type="InterPro" id="IPR036097">
    <property type="entry name" value="HisK_dim/P_sf"/>
</dbReference>
<evidence type="ECO:0000256" key="7">
    <source>
        <dbReference type="ARBA" id="ARBA00022679"/>
    </source>
</evidence>
<evidence type="ECO:0000256" key="13">
    <source>
        <dbReference type="SAM" id="Phobius"/>
    </source>
</evidence>
<dbReference type="STRING" id="1337093.MBELCI_2852"/>
<keyword evidence="12 13" id="KW-0472">Membrane</keyword>
<keyword evidence="5" id="KW-0997">Cell inner membrane</keyword>